<dbReference type="InterPro" id="IPR032675">
    <property type="entry name" value="LRR_dom_sf"/>
</dbReference>
<organism evidence="4 5">
    <name type="scientific">Channa striata</name>
    <name type="common">Snakehead murrel</name>
    <name type="synonym">Ophicephalus striatus</name>
    <dbReference type="NCBI Taxonomy" id="64152"/>
    <lineage>
        <taxon>Eukaryota</taxon>
        <taxon>Metazoa</taxon>
        <taxon>Chordata</taxon>
        <taxon>Craniata</taxon>
        <taxon>Vertebrata</taxon>
        <taxon>Euteleostomi</taxon>
        <taxon>Actinopterygii</taxon>
        <taxon>Neopterygii</taxon>
        <taxon>Teleostei</taxon>
        <taxon>Neoteleostei</taxon>
        <taxon>Acanthomorphata</taxon>
        <taxon>Anabantaria</taxon>
        <taxon>Anabantiformes</taxon>
        <taxon>Channoidei</taxon>
        <taxon>Channidae</taxon>
        <taxon>Channa</taxon>
    </lineage>
</organism>
<dbReference type="PROSITE" id="PS51450">
    <property type="entry name" value="LRR"/>
    <property type="match status" value="2"/>
</dbReference>
<evidence type="ECO:0000256" key="2">
    <source>
        <dbReference type="ARBA" id="ARBA00022737"/>
    </source>
</evidence>
<dbReference type="EMBL" id="JAUPFM010000017">
    <property type="protein sequence ID" value="KAK2824584.1"/>
    <property type="molecule type" value="Genomic_DNA"/>
</dbReference>
<name>A0AA88LUQ5_CHASR</name>
<proteinExistence type="predicted"/>
<feature type="compositionally biased region" description="Basic and acidic residues" evidence="3">
    <location>
        <begin position="233"/>
        <end position="243"/>
    </location>
</feature>
<accession>A0AA88LUQ5</accession>
<keyword evidence="2" id="KW-0677">Repeat</keyword>
<sequence length="479" mass="53149">MDGSEDTAAGLAAAEKSRTKAQRPETPHSPNSARPEPSCVSFKSEGSAHRLINFKGQHSYPATRTCKRPDQTGFEPEPSCVPKSSQSRERSQPAAVKRSEKPHSPKAADPGPEPEPEPETSSVSLKSDQSNYRSINFKGREHSGAKRRKLEQTEPDSVSTMTDLCMEPPLSFKDGRHYFDQRVDQQSSELPRGQSAQQHQTHLDSIFMLLEDNIVTFVKNELKNFHQSLSPDSPERFKSRREDEEVLDGEDEEQWRSSREAFRQITVNFLRRMKEEELAACLLRGIDGAVCQRKDLDVFDLKKYSASEEALLRLLPVVKATKKALLSGCKLSERSCAALSSVFSSQGSSLRELDLSNNDLQDSGMELLSAGLKSPHCQLESLRLSGCKLSERSCAALSSVFGSQGSSLRELDLSNNDLQDSGMELLSAGLKSPHCQLESLRVEPGGVQWLRPGLRKYFCQLTIDTKTSRVEAGVSKYLG</sequence>
<feature type="compositionally biased region" description="Acidic residues" evidence="3">
    <location>
        <begin position="244"/>
        <end position="253"/>
    </location>
</feature>
<gene>
    <name evidence="4" type="ORF">Q5P01_021759</name>
</gene>
<feature type="compositionally biased region" description="Basic and acidic residues" evidence="3">
    <location>
        <begin position="15"/>
        <end position="26"/>
    </location>
</feature>
<dbReference type="Gene3D" id="3.80.10.10">
    <property type="entry name" value="Ribonuclease Inhibitor"/>
    <property type="match status" value="1"/>
</dbReference>
<dbReference type="PANTHER" id="PTHR24106">
    <property type="entry name" value="NACHT, LRR AND CARD DOMAINS-CONTAINING"/>
    <property type="match status" value="1"/>
</dbReference>
<dbReference type="InterPro" id="IPR001611">
    <property type="entry name" value="Leu-rich_rpt"/>
</dbReference>
<keyword evidence="5" id="KW-1185">Reference proteome</keyword>
<dbReference type="AlphaFoldDB" id="A0AA88LUQ5"/>
<comment type="caution">
    <text evidence="4">The sequence shown here is derived from an EMBL/GenBank/DDBJ whole genome shotgun (WGS) entry which is preliminary data.</text>
</comment>
<dbReference type="SUPFAM" id="SSF52047">
    <property type="entry name" value="RNI-like"/>
    <property type="match status" value="1"/>
</dbReference>
<evidence type="ECO:0000256" key="3">
    <source>
        <dbReference type="SAM" id="MobiDB-lite"/>
    </source>
</evidence>
<dbReference type="SMART" id="SM00368">
    <property type="entry name" value="LRR_RI"/>
    <property type="match status" value="3"/>
</dbReference>
<dbReference type="Pfam" id="PF13516">
    <property type="entry name" value="LRR_6"/>
    <property type="match status" value="2"/>
</dbReference>
<dbReference type="Proteomes" id="UP001187415">
    <property type="component" value="Unassembled WGS sequence"/>
</dbReference>
<keyword evidence="1" id="KW-0433">Leucine-rich repeat</keyword>
<protein>
    <submittedName>
        <fullName evidence="4">Uncharacterized protein</fullName>
    </submittedName>
</protein>
<feature type="region of interest" description="Disordered" evidence="3">
    <location>
        <begin position="1"/>
        <end position="173"/>
    </location>
</feature>
<reference evidence="4" key="1">
    <citation type="submission" date="2023-07" db="EMBL/GenBank/DDBJ databases">
        <title>Chromosome-level Genome Assembly of Striped Snakehead (Channa striata).</title>
        <authorList>
            <person name="Liu H."/>
        </authorList>
    </citation>
    <scope>NUCLEOTIDE SEQUENCE</scope>
    <source>
        <strain evidence="4">Gz</strain>
        <tissue evidence="4">Muscle</tissue>
    </source>
</reference>
<evidence type="ECO:0000256" key="1">
    <source>
        <dbReference type="ARBA" id="ARBA00022614"/>
    </source>
</evidence>
<feature type="region of interest" description="Disordered" evidence="3">
    <location>
        <begin position="228"/>
        <end position="253"/>
    </location>
</feature>
<dbReference type="InterPro" id="IPR051261">
    <property type="entry name" value="NLR"/>
</dbReference>
<feature type="compositionally biased region" description="Basic and acidic residues" evidence="3">
    <location>
        <begin position="86"/>
        <end position="103"/>
    </location>
</feature>
<evidence type="ECO:0000313" key="4">
    <source>
        <dbReference type="EMBL" id="KAK2824584.1"/>
    </source>
</evidence>
<evidence type="ECO:0000313" key="5">
    <source>
        <dbReference type="Proteomes" id="UP001187415"/>
    </source>
</evidence>
<feature type="compositionally biased region" description="Polar residues" evidence="3">
    <location>
        <begin position="120"/>
        <end position="134"/>
    </location>
</feature>